<keyword evidence="1" id="KW-0732">Signal</keyword>
<protein>
    <submittedName>
        <fullName evidence="2">Uncharacterized protein</fullName>
    </submittedName>
</protein>
<dbReference type="KEGG" id="eff:skT53_35700"/>
<sequence length="48" mass="5247">MRQMTSGIAAICLMAALLLQPTPAVTQGKSSAPQNDWSTWTHIKKLSY</sequence>
<evidence type="ECO:0000313" key="2">
    <source>
        <dbReference type="EMBL" id="BCJ88585.1"/>
    </source>
</evidence>
<organism evidence="2 3">
    <name type="scientific">Effusibacillus dendaii</name>
    <dbReference type="NCBI Taxonomy" id="2743772"/>
    <lineage>
        <taxon>Bacteria</taxon>
        <taxon>Bacillati</taxon>
        <taxon>Bacillota</taxon>
        <taxon>Bacilli</taxon>
        <taxon>Bacillales</taxon>
        <taxon>Alicyclobacillaceae</taxon>
        <taxon>Effusibacillus</taxon>
    </lineage>
</organism>
<gene>
    <name evidence="2" type="ORF">skT53_35700</name>
</gene>
<dbReference type="Proteomes" id="UP000593802">
    <property type="component" value="Chromosome"/>
</dbReference>
<dbReference type="EMBL" id="AP023366">
    <property type="protein sequence ID" value="BCJ88585.1"/>
    <property type="molecule type" value="Genomic_DNA"/>
</dbReference>
<proteinExistence type="predicted"/>
<dbReference type="AlphaFoldDB" id="A0A7I8DEU5"/>
<evidence type="ECO:0000256" key="1">
    <source>
        <dbReference type="SAM" id="SignalP"/>
    </source>
</evidence>
<name>A0A7I8DEU5_9BACL</name>
<keyword evidence="3" id="KW-1185">Reference proteome</keyword>
<feature type="chain" id="PRO_5039297832" evidence="1">
    <location>
        <begin position="25"/>
        <end position="48"/>
    </location>
</feature>
<feature type="signal peptide" evidence="1">
    <location>
        <begin position="1"/>
        <end position="24"/>
    </location>
</feature>
<reference evidence="2 3" key="1">
    <citation type="submission" date="2020-08" db="EMBL/GenBank/DDBJ databases">
        <title>Complete Genome Sequence of Effusibacillus dendaii Strain skT53, Isolated from Farmland soil.</title>
        <authorList>
            <person name="Konishi T."/>
            <person name="Kawasaki H."/>
        </authorList>
    </citation>
    <scope>NUCLEOTIDE SEQUENCE [LARGE SCALE GENOMIC DNA]</scope>
    <source>
        <strain evidence="3">skT53</strain>
    </source>
</reference>
<evidence type="ECO:0000313" key="3">
    <source>
        <dbReference type="Proteomes" id="UP000593802"/>
    </source>
</evidence>
<accession>A0A7I8DEU5</accession>
<dbReference type="RefSeq" id="WP_200759170.1">
    <property type="nucleotide sequence ID" value="NZ_AP023366.1"/>
</dbReference>